<dbReference type="InterPro" id="IPR016032">
    <property type="entry name" value="Sig_transdc_resp-reg_C-effctor"/>
</dbReference>
<dbReference type="PROSITE" id="PS50043">
    <property type="entry name" value="HTH_LUXR_2"/>
    <property type="match status" value="1"/>
</dbReference>
<organism evidence="5 6">
    <name type="scientific">Reticulibacter mediterranei</name>
    <dbReference type="NCBI Taxonomy" id="2778369"/>
    <lineage>
        <taxon>Bacteria</taxon>
        <taxon>Bacillati</taxon>
        <taxon>Chloroflexota</taxon>
        <taxon>Ktedonobacteria</taxon>
        <taxon>Ktedonobacterales</taxon>
        <taxon>Reticulibacteraceae</taxon>
        <taxon>Reticulibacter</taxon>
    </lineage>
</organism>
<dbReference type="SMART" id="SM00421">
    <property type="entry name" value="HTH_LUXR"/>
    <property type="match status" value="1"/>
</dbReference>
<dbReference type="Gene3D" id="1.10.10.10">
    <property type="entry name" value="Winged helix-like DNA-binding domain superfamily/Winged helix DNA-binding domain"/>
    <property type="match status" value="1"/>
</dbReference>
<dbReference type="PRINTS" id="PR00038">
    <property type="entry name" value="HTHLUXR"/>
</dbReference>
<dbReference type="Proteomes" id="UP000597444">
    <property type="component" value="Unassembled WGS sequence"/>
</dbReference>
<dbReference type="Pfam" id="PF00196">
    <property type="entry name" value="GerE"/>
    <property type="match status" value="1"/>
</dbReference>
<dbReference type="GO" id="GO:0006355">
    <property type="term" value="P:regulation of DNA-templated transcription"/>
    <property type="evidence" value="ECO:0007669"/>
    <property type="project" value="InterPro"/>
</dbReference>
<dbReference type="InterPro" id="IPR000792">
    <property type="entry name" value="Tscrpt_reg_LuxR_C"/>
</dbReference>
<feature type="domain" description="HTH luxR-type" evidence="4">
    <location>
        <begin position="1005"/>
        <end position="1070"/>
    </location>
</feature>
<evidence type="ECO:0000256" key="3">
    <source>
        <dbReference type="ARBA" id="ARBA00023163"/>
    </source>
</evidence>
<gene>
    <name evidence="5" type="primary">malT_4</name>
    <name evidence="5" type="ORF">KSF_005940</name>
</gene>
<keyword evidence="6" id="KW-1185">Reference proteome</keyword>
<accession>A0A8J3IJ06</accession>
<dbReference type="SUPFAM" id="SSF48452">
    <property type="entry name" value="TPR-like"/>
    <property type="match status" value="1"/>
</dbReference>
<dbReference type="CDD" id="cd06170">
    <property type="entry name" value="LuxR_C_like"/>
    <property type="match status" value="1"/>
</dbReference>
<dbReference type="InterPro" id="IPR036388">
    <property type="entry name" value="WH-like_DNA-bd_sf"/>
</dbReference>
<dbReference type="Pfam" id="PF25873">
    <property type="entry name" value="WHD_MalT"/>
    <property type="match status" value="1"/>
</dbReference>
<comment type="caution">
    <text evidence="5">The sequence shown here is derived from an EMBL/GenBank/DDBJ whole genome shotgun (WGS) entry which is preliminary data.</text>
</comment>
<dbReference type="GO" id="GO:0003677">
    <property type="term" value="F:DNA binding"/>
    <property type="evidence" value="ECO:0007669"/>
    <property type="project" value="UniProtKB-KW"/>
</dbReference>
<dbReference type="InterPro" id="IPR059106">
    <property type="entry name" value="WHD_MalT"/>
</dbReference>
<evidence type="ECO:0000256" key="2">
    <source>
        <dbReference type="ARBA" id="ARBA00023125"/>
    </source>
</evidence>
<protein>
    <submittedName>
        <fullName evidence="5">Helix-turn-helix transcriptional regulator</fullName>
    </submittedName>
</protein>
<name>A0A8J3IJ06_9CHLR</name>
<dbReference type="AlphaFoldDB" id="A0A8J3IJ06"/>
<reference evidence="5" key="1">
    <citation type="submission" date="2020-10" db="EMBL/GenBank/DDBJ databases">
        <title>Taxonomic study of unclassified bacteria belonging to the class Ktedonobacteria.</title>
        <authorList>
            <person name="Yabe S."/>
            <person name="Wang C.M."/>
            <person name="Zheng Y."/>
            <person name="Sakai Y."/>
            <person name="Cavaletti L."/>
            <person name="Monciardini P."/>
            <person name="Donadio S."/>
        </authorList>
    </citation>
    <scope>NUCLEOTIDE SEQUENCE</scope>
    <source>
        <strain evidence="5">ID150040</strain>
    </source>
</reference>
<dbReference type="SUPFAM" id="SSF52540">
    <property type="entry name" value="P-loop containing nucleoside triphosphate hydrolases"/>
    <property type="match status" value="1"/>
</dbReference>
<dbReference type="InterPro" id="IPR011990">
    <property type="entry name" value="TPR-like_helical_dom_sf"/>
</dbReference>
<keyword evidence="2" id="KW-0238">DNA-binding</keyword>
<dbReference type="InterPro" id="IPR041617">
    <property type="entry name" value="TPR_MalT"/>
</dbReference>
<dbReference type="Pfam" id="PF17874">
    <property type="entry name" value="TPR_MalT"/>
    <property type="match status" value="1"/>
</dbReference>
<evidence type="ECO:0000256" key="1">
    <source>
        <dbReference type="ARBA" id="ARBA00023015"/>
    </source>
</evidence>
<dbReference type="PANTHER" id="PTHR44688">
    <property type="entry name" value="DNA-BINDING TRANSCRIPTIONAL ACTIVATOR DEVR_DOSR"/>
    <property type="match status" value="1"/>
</dbReference>
<dbReference type="Gene3D" id="1.25.40.10">
    <property type="entry name" value="Tetratricopeptide repeat domain"/>
    <property type="match status" value="1"/>
</dbReference>
<evidence type="ECO:0000313" key="5">
    <source>
        <dbReference type="EMBL" id="GHO90546.1"/>
    </source>
</evidence>
<dbReference type="RefSeq" id="WP_220201500.1">
    <property type="nucleotide sequence ID" value="NZ_BNJK01000001.1"/>
</dbReference>
<evidence type="ECO:0000313" key="6">
    <source>
        <dbReference type="Proteomes" id="UP000597444"/>
    </source>
</evidence>
<sequence>MEQSVTQKGVVSHSILTYWQDGQEQRLTVGTAQWYSWLERAMSFRFSCASGAFTAQKARSGNGRGGWYWRAYCRRHGRLLRCYLGKSEDLSLERLCNAAQQLLNISDSNERHEFVNAPSSNLTAVVPEDTLVFTKLFIPRLSRQHISRPHLLALLDRAVETSLLTLVSAPAGSGKTTLLAEWSAMKQDMSAGRPQGDGDGSSSARPHRSLSISHIAWLALESADDDAVRLLRYVIAALAHFDPRLGQQARTLLRLAQGGNVEQVLTSLINDLATYLTQDVVLILDDYHLITTPAIHTLLLFLLDHMPPHLRLVIGARSDPPLPLTRLRARGQLSEVRGEDLRFVPSEAAAFVREMGIELNANDQQSLEQCTEGWIAGIQLLALALRGRANPAALLNTFAGKHRFIADYLSDEVLQRQPIEQRDFLLRTSILERLCGPLCDALTGRSDGQAQLSALRQANLFISALDEAENWYRYHPLFATALRERLQRQEPNIIAELYRRAGAWYEQQDLLFQAVEYTLRACDYTHAADLMEPLARTLVQRGDLTALQNWAEQLPNEVLFAHPRLCLATVWVFLFDGQEVRMREMLAQVEGYLREHQHESTTQEWRELRGELHIFEALAALPHNDTDTAIKQGRAALEVLSADAHYLRNLASLSIAIAMSATYRANGDIAAAENVLVRLNTEHMEGSHVLSMIAIHDLTELYQAQGHLHKMAQYYEHLLSLFPVTTELPPWMFFSVYANYVSLMYEWNRLDEAATSMDRIVQAHNQGSGLEWIFSLMPLLRANISLAQGRVDEALQMLRELDNIINTGTIPPPIRAHADAQRAYILLGAGRLEEAQRWVHECHMSGDDQINEQLDTEHFFQQMTLARALIAQARSEQNPYGLAEVLKLLDTWCHFSKQRGFNGLLIEALALEALAFEACDNVQQALAALRQALILAEPEGYIRTFADKGEPMARLLTSLAAHPQQRGTITPTYIHSLLAAITHDKAFKLDGSSSVPRHSLPTTRHAPLIEPLTPREQEVLTLLADGASNQVIADQLTITPNTAKRHVKHILGKLGATNRVQAVRRARELNVLSPQLKDTP</sequence>
<proteinExistence type="predicted"/>
<dbReference type="EMBL" id="BNJK01000001">
    <property type="protein sequence ID" value="GHO90546.1"/>
    <property type="molecule type" value="Genomic_DNA"/>
</dbReference>
<dbReference type="PANTHER" id="PTHR44688:SF16">
    <property type="entry name" value="DNA-BINDING TRANSCRIPTIONAL ACTIVATOR DEVR_DOSR"/>
    <property type="match status" value="1"/>
</dbReference>
<keyword evidence="3" id="KW-0804">Transcription</keyword>
<evidence type="ECO:0000259" key="4">
    <source>
        <dbReference type="PROSITE" id="PS50043"/>
    </source>
</evidence>
<dbReference type="InterPro" id="IPR027417">
    <property type="entry name" value="P-loop_NTPase"/>
</dbReference>
<keyword evidence="1" id="KW-0805">Transcription regulation</keyword>
<dbReference type="SUPFAM" id="SSF46894">
    <property type="entry name" value="C-terminal effector domain of the bipartite response regulators"/>
    <property type="match status" value="1"/>
</dbReference>